<dbReference type="InterPro" id="IPR036922">
    <property type="entry name" value="Rieske_2Fe-2S_sf"/>
</dbReference>
<dbReference type="Proteomes" id="UP000299084">
    <property type="component" value="Unassembled WGS sequence"/>
</dbReference>
<keyword evidence="2" id="KW-1185">Reference proteome</keyword>
<dbReference type="Gene3D" id="2.102.10.10">
    <property type="entry name" value="Rieske [2Fe-2S] iron-sulphur domain"/>
    <property type="match status" value="1"/>
</dbReference>
<dbReference type="InterPro" id="IPR011070">
    <property type="entry name" value="Globular_prot_asu/bsu"/>
</dbReference>
<dbReference type="GO" id="GO:0051537">
    <property type="term" value="F:2 iron, 2 sulfur cluster binding"/>
    <property type="evidence" value="ECO:0007669"/>
    <property type="project" value="InterPro"/>
</dbReference>
<proteinExistence type="predicted"/>
<evidence type="ECO:0000313" key="1">
    <source>
        <dbReference type="EMBL" id="KAB1269077.1"/>
    </source>
</evidence>
<dbReference type="SUPFAM" id="SSF56568">
    <property type="entry name" value="Non-globular alpha+beta subunits of globular proteins"/>
    <property type="match status" value="1"/>
</dbReference>
<organism evidence="1 2">
    <name type="scientific">Camelus dromedarius</name>
    <name type="common">Dromedary</name>
    <name type="synonym">Arabian camel</name>
    <dbReference type="NCBI Taxonomy" id="9838"/>
    <lineage>
        <taxon>Eukaryota</taxon>
        <taxon>Metazoa</taxon>
        <taxon>Chordata</taxon>
        <taxon>Craniata</taxon>
        <taxon>Vertebrata</taxon>
        <taxon>Euteleostomi</taxon>
        <taxon>Mammalia</taxon>
        <taxon>Eutheria</taxon>
        <taxon>Laurasiatheria</taxon>
        <taxon>Artiodactyla</taxon>
        <taxon>Tylopoda</taxon>
        <taxon>Camelidae</taxon>
        <taxon>Camelus</taxon>
    </lineage>
</organism>
<protein>
    <submittedName>
        <fullName evidence="1">Cytochrome b-c1 complex subunit Rieske</fullName>
    </submittedName>
</protein>
<accession>A0A5N4DD90</accession>
<gene>
    <name evidence="1" type="ORF">Cadr_000014046</name>
</gene>
<dbReference type="EMBL" id="JWIN03000013">
    <property type="protein sequence ID" value="KAB1269077.1"/>
    <property type="molecule type" value="Genomic_DNA"/>
</dbReference>
<comment type="caution">
    <text evidence="1">The sequence shown here is derived from an EMBL/GenBank/DDBJ whole genome shotgun (WGS) entry which is preliminary data.</text>
</comment>
<sequence length="86" mass="9243">MAAISESPVLDGKWSFLCPESLSGQLQADPCVSASAAELAMSKIEIKLSAIAEGKNMAFKCRGKPLLVRHRTKKETDQEAAVEVSH</sequence>
<evidence type="ECO:0000313" key="2">
    <source>
        <dbReference type="Proteomes" id="UP000299084"/>
    </source>
</evidence>
<reference evidence="1 2" key="1">
    <citation type="journal article" date="2019" name="Mol. Ecol. Resour.">
        <title>Improving Illumina assemblies with Hi-C and long reads: an example with the North African dromedary.</title>
        <authorList>
            <person name="Elbers J.P."/>
            <person name="Rogers M.F."/>
            <person name="Perelman P.L."/>
            <person name="Proskuryakova A.A."/>
            <person name="Serdyukova N.A."/>
            <person name="Johnson W.E."/>
            <person name="Horin P."/>
            <person name="Corander J."/>
            <person name="Murphy D."/>
            <person name="Burger P.A."/>
        </authorList>
    </citation>
    <scope>NUCLEOTIDE SEQUENCE [LARGE SCALE GENOMIC DNA]</scope>
    <source>
        <strain evidence="1">Drom800</strain>
        <tissue evidence="1">Blood</tissue>
    </source>
</reference>
<dbReference type="Gene3D" id="2.10.210.10">
    <property type="entry name" value="Cytochrome Bc1 Complex, Chain I"/>
    <property type="match status" value="1"/>
</dbReference>
<dbReference type="AlphaFoldDB" id="A0A5N4DD90"/>
<name>A0A5N4DD90_CAMDR</name>